<name>B4FYB3_MAIZE</name>
<dbReference type="AlphaFoldDB" id="B4FYB3"/>
<keyword evidence="1" id="KW-1133">Transmembrane helix</keyword>
<feature type="transmembrane region" description="Helical" evidence="1">
    <location>
        <begin position="20"/>
        <end position="42"/>
    </location>
</feature>
<evidence type="ECO:0000313" key="2">
    <source>
        <dbReference type="EMBL" id="ACF87106.1"/>
    </source>
</evidence>
<protein>
    <submittedName>
        <fullName evidence="2">Uncharacterized protein</fullName>
    </submittedName>
</protein>
<reference evidence="2" key="1">
    <citation type="journal article" date="2009" name="PLoS Genet.">
        <title>Sequencing, mapping, and analysis of 27,455 maize full-length cDNAs.</title>
        <authorList>
            <person name="Soderlund C."/>
            <person name="Descour A."/>
            <person name="Kudrna D."/>
            <person name="Bomhoff M."/>
            <person name="Boyd L."/>
            <person name="Currie J."/>
            <person name="Angelova A."/>
            <person name="Collura K."/>
            <person name="Wissotski M."/>
            <person name="Ashley E."/>
            <person name="Morrow D."/>
            <person name="Fernandes J."/>
            <person name="Walbot V."/>
            <person name="Yu Y."/>
        </authorList>
    </citation>
    <scope>NUCLEOTIDE SEQUENCE</scope>
    <source>
        <strain evidence="2">B73</strain>
    </source>
</reference>
<sequence>MWHFHDHHSLTHQATMICLHFVVIIIGWVPCCSDVSSSLFFLKKKTSLYSQHNVDRKKHIYLLLTIYWPYSLLGTW</sequence>
<evidence type="ECO:0000256" key="1">
    <source>
        <dbReference type="SAM" id="Phobius"/>
    </source>
</evidence>
<proteinExistence type="evidence at transcript level"/>
<accession>B4FYB3</accession>
<organism evidence="2">
    <name type="scientific">Zea mays</name>
    <name type="common">Maize</name>
    <dbReference type="NCBI Taxonomy" id="4577"/>
    <lineage>
        <taxon>Eukaryota</taxon>
        <taxon>Viridiplantae</taxon>
        <taxon>Streptophyta</taxon>
        <taxon>Embryophyta</taxon>
        <taxon>Tracheophyta</taxon>
        <taxon>Spermatophyta</taxon>
        <taxon>Magnoliopsida</taxon>
        <taxon>Liliopsida</taxon>
        <taxon>Poales</taxon>
        <taxon>Poaceae</taxon>
        <taxon>PACMAD clade</taxon>
        <taxon>Panicoideae</taxon>
        <taxon>Andropogonodae</taxon>
        <taxon>Andropogoneae</taxon>
        <taxon>Tripsacinae</taxon>
        <taxon>Zea</taxon>
    </lineage>
</organism>
<keyword evidence="1" id="KW-0812">Transmembrane</keyword>
<keyword evidence="1" id="KW-0472">Membrane</keyword>
<dbReference type="EMBL" id="BT042101">
    <property type="protein sequence ID" value="ACF87106.1"/>
    <property type="molecule type" value="mRNA"/>
</dbReference>